<dbReference type="AlphaFoldDB" id="A0A1B9ABM5"/>
<keyword evidence="5" id="KW-1185">Reference proteome</keyword>
<dbReference type="PIRSF" id="PIRSF006276">
    <property type="entry name" value="UspA"/>
    <property type="match status" value="1"/>
</dbReference>
<evidence type="ECO:0000256" key="2">
    <source>
        <dbReference type="PIRNR" id="PIRNR006276"/>
    </source>
</evidence>
<dbReference type="InterPro" id="IPR006015">
    <property type="entry name" value="Universal_stress_UspA"/>
</dbReference>
<dbReference type="PRINTS" id="PR01438">
    <property type="entry name" value="UNVRSLSTRESS"/>
</dbReference>
<feature type="domain" description="UspA" evidence="3">
    <location>
        <begin position="5"/>
        <end position="145"/>
    </location>
</feature>
<accession>A0A1B9ABM5</accession>
<dbReference type="SUPFAM" id="SSF52402">
    <property type="entry name" value="Adenine nucleotide alpha hydrolases-like"/>
    <property type="match status" value="1"/>
</dbReference>
<comment type="similarity">
    <text evidence="1 2">Belongs to the universal stress protein A family.</text>
</comment>
<dbReference type="CDD" id="cd00293">
    <property type="entry name" value="USP-like"/>
    <property type="match status" value="1"/>
</dbReference>
<name>A0A1B9ABM5_9BACI</name>
<dbReference type="RefSeq" id="WP_065412070.1">
    <property type="nucleotide sequence ID" value="NZ_MAYT01000031.1"/>
</dbReference>
<gene>
    <name evidence="4" type="ORF">A8F95_15900</name>
</gene>
<organism evidence="4 5">
    <name type="scientific">Pseudobacillus wudalianchiensis</name>
    <dbReference type="NCBI Taxonomy" id="1743143"/>
    <lineage>
        <taxon>Bacteria</taxon>
        <taxon>Bacillati</taxon>
        <taxon>Bacillota</taxon>
        <taxon>Bacilli</taxon>
        <taxon>Bacillales</taxon>
        <taxon>Bacillaceae</taxon>
        <taxon>Pseudobacillus</taxon>
    </lineage>
</organism>
<dbReference type="InterPro" id="IPR006016">
    <property type="entry name" value="UspA"/>
</dbReference>
<dbReference type="GO" id="GO:0005737">
    <property type="term" value="C:cytoplasm"/>
    <property type="evidence" value="ECO:0007669"/>
    <property type="project" value="UniProtKB-SubCell"/>
</dbReference>
<keyword evidence="2" id="KW-0963">Cytoplasm</keyword>
<dbReference type="Proteomes" id="UP000092578">
    <property type="component" value="Unassembled WGS sequence"/>
</dbReference>
<dbReference type="Gene3D" id="3.40.50.620">
    <property type="entry name" value="HUPs"/>
    <property type="match status" value="1"/>
</dbReference>
<dbReference type="PANTHER" id="PTHR46268:SF6">
    <property type="entry name" value="UNIVERSAL STRESS PROTEIN UP12"/>
    <property type="match status" value="1"/>
</dbReference>
<evidence type="ECO:0000313" key="5">
    <source>
        <dbReference type="Proteomes" id="UP000092578"/>
    </source>
</evidence>
<comment type="caution">
    <text evidence="4">The sequence shown here is derived from an EMBL/GenBank/DDBJ whole genome shotgun (WGS) entry which is preliminary data.</text>
</comment>
<comment type="subcellular location">
    <subcellularLocation>
        <location evidence="2">Cytoplasm</location>
    </subcellularLocation>
</comment>
<evidence type="ECO:0000259" key="3">
    <source>
        <dbReference type="Pfam" id="PF00582"/>
    </source>
</evidence>
<dbReference type="PANTHER" id="PTHR46268">
    <property type="entry name" value="STRESS RESPONSE PROTEIN NHAX"/>
    <property type="match status" value="1"/>
</dbReference>
<dbReference type="EMBL" id="MAYT01000031">
    <property type="protein sequence ID" value="OCA81246.1"/>
    <property type="molecule type" value="Genomic_DNA"/>
</dbReference>
<evidence type="ECO:0000313" key="4">
    <source>
        <dbReference type="EMBL" id="OCA81246.1"/>
    </source>
</evidence>
<reference evidence="5" key="1">
    <citation type="submission" date="2016-05" db="EMBL/GenBank/DDBJ databases">
        <authorList>
            <person name="Liu B."/>
            <person name="Wang J."/>
            <person name="Zhu Y."/>
            <person name="Liu G."/>
            <person name="Chen Q."/>
            <person name="Chen Z."/>
            <person name="Lan J."/>
            <person name="Che J."/>
            <person name="Ge C."/>
            <person name="Shi H."/>
            <person name="Pan Z."/>
            <person name="Liu X."/>
        </authorList>
    </citation>
    <scope>NUCLEOTIDE SEQUENCE [LARGE SCALE GENOMIC DNA]</scope>
    <source>
        <strain evidence="5">FJAT-27215</strain>
    </source>
</reference>
<sequence>MTTKYENILIAVDGSEEAKKGFEKAIDIAKRNEAALHIVHIVDNGYFASVEALAHASIPDYNEQQGKKLLAEYEQAAKEAGALSVHTVMETGSPKSLIPNRIANQVQADLIVCGATGIHGMERLFLGSVSEHITRTAKCDVLIVRNNEENK</sequence>
<evidence type="ECO:0000256" key="1">
    <source>
        <dbReference type="ARBA" id="ARBA00008791"/>
    </source>
</evidence>
<protein>
    <recommendedName>
        <fullName evidence="2">Universal stress protein</fullName>
    </recommendedName>
</protein>
<proteinExistence type="inferred from homology"/>
<dbReference type="InterPro" id="IPR014729">
    <property type="entry name" value="Rossmann-like_a/b/a_fold"/>
</dbReference>
<dbReference type="Pfam" id="PF00582">
    <property type="entry name" value="Usp"/>
    <property type="match status" value="1"/>
</dbReference>